<name>A0A365MTG5_GIBIN</name>
<organism evidence="1 2">
    <name type="scientific">Gibberella intermedia</name>
    <name type="common">Bulb rot disease fungus</name>
    <name type="synonym">Fusarium proliferatum</name>
    <dbReference type="NCBI Taxonomy" id="948311"/>
    <lineage>
        <taxon>Eukaryota</taxon>
        <taxon>Fungi</taxon>
        <taxon>Dikarya</taxon>
        <taxon>Ascomycota</taxon>
        <taxon>Pezizomycotina</taxon>
        <taxon>Sordariomycetes</taxon>
        <taxon>Hypocreomycetidae</taxon>
        <taxon>Hypocreales</taxon>
        <taxon>Nectriaceae</taxon>
        <taxon>Fusarium</taxon>
        <taxon>Fusarium fujikuroi species complex</taxon>
    </lineage>
</organism>
<accession>A0A365MTG5</accession>
<dbReference type="InterPro" id="IPR022698">
    <property type="entry name" value="OrsD"/>
</dbReference>
<gene>
    <name evidence="1" type="ORF">FPRO05_14160</name>
</gene>
<proteinExistence type="predicted"/>
<protein>
    <submittedName>
        <fullName evidence="1">Uncharacterized protein</fullName>
    </submittedName>
</protein>
<reference evidence="1 2" key="1">
    <citation type="submission" date="2017-12" db="EMBL/GenBank/DDBJ databases">
        <title>Genome sequence of the mycotoxigenic crop pathogen Fusarium proliferatum, strain ITEM 2341 from Date Palm.</title>
        <authorList>
            <person name="Almiman B.F."/>
            <person name="Shittu T.A."/>
            <person name="Muthumeenakshi S."/>
            <person name="Baroncelli R."/>
            <person name="Sreenivasaprasada S."/>
        </authorList>
    </citation>
    <scope>NUCLEOTIDE SEQUENCE [LARGE SCALE GENOMIC DNA]</scope>
    <source>
        <strain evidence="1 2">ITEM 2341</strain>
    </source>
</reference>
<dbReference type="Proteomes" id="UP000251714">
    <property type="component" value="Unassembled WGS sequence"/>
</dbReference>
<dbReference type="Pfam" id="PF12013">
    <property type="entry name" value="OrsD"/>
    <property type="match status" value="1"/>
</dbReference>
<dbReference type="EMBL" id="PKMI01000041">
    <property type="protein sequence ID" value="RBA11844.1"/>
    <property type="molecule type" value="Genomic_DNA"/>
</dbReference>
<comment type="caution">
    <text evidence="1">The sequence shown here is derived from an EMBL/GenBank/DDBJ whole genome shotgun (WGS) entry which is preliminary data.</text>
</comment>
<evidence type="ECO:0000313" key="1">
    <source>
        <dbReference type="EMBL" id="RBA11844.1"/>
    </source>
</evidence>
<evidence type="ECO:0000313" key="2">
    <source>
        <dbReference type="Proteomes" id="UP000251714"/>
    </source>
</evidence>
<sequence>MEYFIYESELRLLCCRTCQTMVTRKQVKLHLRNAPHSLNSQEIRLAQEWASKHDIFEGQLEAHVNLPPRPDDAPPIAALGPPGTGGIRCEFIQEQSTLSQSDCPYVGADLRRIREHLRVKHNWDMELKGGRRSAAVTDEERSNSPWRMGVCYQRLFSSGPGSELFEVARGLNLERSVAQDNASQATLQRAIDAFQSKGKDVRSREAERIDEENDFTAPNPWLRRLGSAIHLKDFSGKKDFLRGLIVMEYEVDPDDPDNSDDAQLRFIHIAFDRLVNHAKAFITPDMRTKPFHFRFKPETQRRYALVVKQLLVYIVRCMSFEDKADRPPFKLSIRQQKAYDATMEHADDLTDAWKENGGDPEAPEIVRLLDLLETAVLELYISVLDHFTKDTEYDNVLVSFLTVLSVRADGAWEGYAGFTPKLSAIMAISRLCIIKYAVDQRAKTIKQKIQQGESQEEAEENCPSHFALISEMTRRFMVGGGEGWETTPMQFIIRLRNFGMAAQNNTAAHGSVSWDKGREELIYKGIRLSVLAVSGRTGAARNTWSLVRALFWQNDVWG</sequence>
<dbReference type="AlphaFoldDB" id="A0A365MTG5"/>